<evidence type="ECO:0000256" key="3">
    <source>
        <dbReference type="ARBA" id="ARBA00022603"/>
    </source>
</evidence>
<dbReference type="UniPathway" id="UPA00989"/>
<comment type="pathway">
    <text evidence="7">tRNA modification; N(7)-methylguanine-tRNA biosynthesis.</text>
</comment>
<dbReference type="NCBIfam" id="TIGR00091">
    <property type="entry name" value="tRNA (guanosine(46)-N7)-methyltransferase TrmB"/>
    <property type="match status" value="1"/>
</dbReference>
<feature type="binding site" evidence="7">
    <location>
        <position position="65"/>
    </location>
    <ligand>
        <name>S-adenosyl-L-methionine</name>
        <dbReference type="ChEBI" id="CHEBI:59789"/>
    </ligand>
</feature>
<comment type="function">
    <text evidence="2 7">Catalyzes the formation of N(7)-methylguanine at position 46 (m7G46) in tRNA.</text>
</comment>
<dbReference type="PANTHER" id="PTHR23417:SF21">
    <property type="entry name" value="TRNA (GUANINE-N(7)-)-METHYLTRANSFERASE"/>
    <property type="match status" value="1"/>
</dbReference>
<comment type="caution">
    <text evidence="7">Lacks conserved residue(s) required for the propagation of feature annotation.</text>
</comment>
<evidence type="ECO:0000256" key="5">
    <source>
        <dbReference type="ARBA" id="ARBA00022691"/>
    </source>
</evidence>
<evidence type="ECO:0000256" key="7">
    <source>
        <dbReference type="HAMAP-Rule" id="MF_01057"/>
    </source>
</evidence>
<dbReference type="HAMAP" id="MF_01057">
    <property type="entry name" value="tRNA_methyltr_TrmB"/>
    <property type="match status" value="1"/>
</dbReference>
<proteinExistence type="inferred from homology"/>
<dbReference type="GO" id="GO:0008176">
    <property type="term" value="F:tRNA (guanine(46)-N7)-methyltransferase activity"/>
    <property type="evidence" value="ECO:0007669"/>
    <property type="project" value="UniProtKB-UniRule"/>
</dbReference>
<keyword evidence="5 7" id="KW-0949">S-adenosyl-L-methionine</keyword>
<dbReference type="Proteomes" id="UP000010475">
    <property type="component" value="Chromosome"/>
</dbReference>
<evidence type="ECO:0000256" key="6">
    <source>
        <dbReference type="ARBA" id="ARBA00022694"/>
    </source>
</evidence>
<feature type="binding site" evidence="7">
    <location>
        <position position="143"/>
    </location>
    <ligand>
        <name>S-adenosyl-L-methionine</name>
        <dbReference type="ChEBI" id="CHEBI:59789"/>
    </ligand>
</feature>
<sequence length="240" mass="27438">MGLYLTFVYIEWRSLNTVTIKGDAILAVVRVRQHVNPLANKYQTPANPLEWEKVYPQPNQPLHLDIGCARGQFLLKIAQIEPNWNYLGLEIREPLVVEANKLRAELGLTNLHYLFCNVNNSLRSLLSSLPPGTLQRVTIQFPDPWFKNRHAKRRVVQPELVAELANYLAIGGTVFLQSDQEFVAVEMRDRFAEHPAFQKQGTQEWLAENPLPVPTEREIGTINRGEPVYRALFIKVSSAE</sequence>
<dbReference type="GO" id="GO:0043527">
    <property type="term" value="C:tRNA methyltransferase complex"/>
    <property type="evidence" value="ECO:0007669"/>
    <property type="project" value="TreeGrafter"/>
</dbReference>
<keyword evidence="6 7" id="KW-0819">tRNA processing</keyword>
<dbReference type="Pfam" id="PF02390">
    <property type="entry name" value="Methyltransf_4"/>
    <property type="match status" value="1"/>
</dbReference>
<dbReference type="CDD" id="cd02440">
    <property type="entry name" value="AdoMet_MTases"/>
    <property type="match status" value="1"/>
</dbReference>
<dbReference type="EMBL" id="CP003642">
    <property type="protein sequence ID" value="AFZ24515.1"/>
    <property type="molecule type" value="Genomic_DNA"/>
</dbReference>
<keyword evidence="4 7" id="KW-0808">Transferase</keyword>
<dbReference type="AlphaFoldDB" id="K9WVW0"/>
<comment type="similarity">
    <text evidence="7">Belongs to the class I-like SAM-binding methyltransferase superfamily. TrmB family.</text>
</comment>
<dbReference type="KEGG" id="csg:Cylst_2285"/>
<dbReference type="InterPro" id="IPR003358">
    <property type="entry name" value="tRNA_(Gua-N-7)_MeTrfase_Trmb"/>
</dbReference>
<reference evidence="8 9" key="1">
    <citation type="submission" date="2012-06" db="EMBL/GenBank/DDBJ databases">
        <title>Finished chromosome of genome of Cylindrospermum stagnale PCC 7417.</title>
        <authorList>
            <consortium name="US DOE Joint Genome Institute"/>
            <person name="Gugger M."/>
            <person name="Coursin T."/>
            <person name="Rippka R."/>
            <person name="Tandeau De Marsac N."/>
            <person name="Huntemann M."/>
            <person name="Wei C.-L."/>
            <person name="Han J."/>
            <person name="Detter J.C."/>
            <person name="Han C."/>
            <person name="Tapia R."/>
            <person name="Chen A."/>
            <person name="Kyrpides N."/>
            <person name="Mavromatis K."/>
            <person name="Markowitz V."/>
            <person name="Szeto E."/>
            <person name="Ivanova N."/>
            <person name="Pagani I."/>
            <person name="Pati A."/>
            <person name="Goodwin L."/>
            <person name="Nordberg H.P."/>
            <person name="Cantor M.N."/>
            <person name="Hua S.X."/>
            <person name="Woyke T."/>
            <person name="Kerfeld C.A."/>
        </authorList>
    </citation>
    <scope>NUCLEOTIDE SEQUENCE [LARGE SCALE GENOMIC DNA]</scope>
    <source>
        <strain evidence="8 9">PCC 7417</strain>
    </source>
</reference>
<evidence type="ECO:0000313" key="9">
    <source>
        <dbReference type="Proteomes" id="UP000010475"/>
    </source>
</evidence>
<protein>
    <recommendedName>
        <fullName evidence="7">tRNA (guanine-N(7)-)-methyltransferase</fullName>
        <ecNumber evidence="7">2.1.1.33</ecNumber>
    </recommendedName>
    <alternativeName>
        <fullName evidence="7">tRNA (guanine(46)-N(7))-methyltransferase</fullName>
    </alternativeName>
    <alternativeName>
        <fullName evidence="7">tRNA(m7G46)-methyltransferase</fullName>
    </alternativeName>
</protein>
<dbReference type="PATRIC" id="fig|56107.3.peg.2521"/>
<dbReference type="HOGENOM" id="CLU_050910_1_3_3"/>
<feature type="binding site" evidence="7">
    <location>
        <position position="90"/>
    </location>
    <ligand>
        <name>S-adenosyl-L-methionine</name>
        <dbReference type="ChEBI" id="CHEBI:59789"/>
    </ligand>
</feature>
<comment type="catalytic activity">
    <reaction evidence="1 7">
        <text>guanosine(46) in tRNA + S-adenosyl-L-methionine = N(7)-methylguanosine(46) in tRNA + S-adenosyl-L-homocysteine</text>
        <dbReference type="Rhea" id="RHEA:42708"/>
        <dbReference type="Rhea" id="RHEA-COMP:10188"/>
        <dbReference type="Rhea" id="RHEA-COMP:10189"/>
        <dbReference type="ChEBI" id="CHEBI:57856"/>
        <dbReference type="ChEBI" id="CHEBI:59789"/>
        <dbReference type="ChEBI" id="CHEBI:74269"/>
        <dbReference type="ChEBI" id="CHEBI:74480"/>
        <dbReference type="EC" id="2.1.1.33"/>
    </reaction>
</comment>
<evidence type="ECO:0000256" key="2">
    <source>
        <dbReference type="ARBA" id="ARBA00003015"/>
    </source>
</evidence>
<dbReference type="PANTHER" id="PTHR23417">
    <property type="entry name" value="3-DEOXY-D-MANNO-OCTULOSONIC-ACID TRANSFERASE/TRNA GUANINE-N 7 - -METHYLTRANSFERASE"/>
    <property type="match status" value="1"/>
</dbReference>
<dbReference type="PROSITE" id="PS51625">
    <property type="entry name" value="SAM_MT_TRMB"/>
    <property type="match status" value="1"/>
</dbReference>
<organism evidence="8 9">
    <name type="scientific">Cylindrospermum stagnale PCC 7417</name>
    <dbReference type="NCBI Taxonomy" id="56107"/>
    <lineage>
        <taxon>Bacteria</taxon>
        <taxon>Bacillati</taxon>
        <taxon>Cyanobacteriota</taxon>
        <taxon>Cyanophyceae</taxon>
        <taxon>Nostocales</taxon>
        <taxon>Nostocaceae</taxon>
        <taxon>Cylindrospermum</taxon>
    </lineage>
</organism>
<dbReference type="Gene3D" id="3.40.50.150">
    <property type="entry name" value="Vaccinia Virus protein VP39"/>
    <property type="match status" value="1"/>
</dbReference>
<dbReference type="EC" id="2.1.1.33" evidence="7"/>
<feature type="binding site" evidence="7">
    <location>
        <position position="147"/>
    </location>
    <ligand>
        <name>substrate</name>
    </ligand>
</feature>
<dbReference type="eggNOG" id="COG0220">
    <property type="taxonomic scope" value="Bacteria"/>
</dbReference>
<dbReference type="SUPFAM" id="SSF53335">
    <property type="entry name" value="S-adenosyl-L-methionine-dependent methyltransferases"/>
    <property type="match status" value="1"/>
</dbReference>
<keyword evidence="9" id="KW-1185">Reference proteome</keyword>
<evidence type="ECO:0000313" key="8">
    <source>
        <dbReference type="EMBL" id="AFZ24515.1"/>
    </source>
</evidence>
<evidence type="ECO:0000256" key="1">
    <source>
        <dbReference type="ARBA" id="ARBA00000142"/>
    </source>
</evidence>
<name>K9WVW0_9NOST</name>
<feature type="binding site" evidence="7">
    <location>
        <position position="117"/>
    </location>
    <ligand>
        <name>S-adenosyl-L-methionine</name>
        <dbReference type="ChEBI" id="CHEBI:59789"/>
    </ligand>
</feature>
<accession>K9WVW0</accession>
<dbReference type="InterPro" id="IPR029063">
    <property type="entry name" value="SAM-dependent_MTases_sf"/>
</dbReference>
<evidence type="ECO:0000256" key="4">
    <source>
        <dbReference type="ARBA" id="ARBA00022679"/>
    </source>
</evidence>
<keyword evidence="3 7" id="KW-0489">Methyltransferase</keyword>
<gene>
    <name evidence="7" type="primary">trmB</name>
    <name evidence="8" type="ORF">Cylst_2285</name>
</gene>
<dbReference type="STRING" id="56107.Cylst_2285"/>
<dbReference type="InterPro" id="IPR055361">
    <property type="entry name" value="tRNA_methyltr_TrmB_bact"/>
</dbReference>
<feature type="binding site" evidence="7">
    <location>
        <position position="179"/>
    </location>
    <ligand>
        <name>substrate</name>
    </ligand>
</feature>